<evidence type="ECO:0000313" key="2">
    <source>
        <dbReference type="Proteomes" id="UP001497680"/>
    </source>
</evidence>
<proteinExistence type="predicted"/>
<reference evidence="1 2" key="1">
    <citation type="journal article" date="2022" name="New Phytol.">
        <title>Ecological generalism drives hyperdiversity of secondary metabolite gene clusters in xylarialean endophytes.</title>
        <authorList>
            <person name="Franco M.E.E."/>
            <person name="Wisecaver J.H."/>
            <person name="Arnold A.E."/>
            <person name="Ju Y.M."/>
            <person name="Slot J.C."/>
            <person name="Ahrendt S."/>
            <person name="Moore L.P."/>
            <person name="Eastman K.E."/>
            <person name="Scott K."/>
            <person name="Konkel Z."/>
            <person name="Mondo S.J."/>
            <person name="Kuo A."/>
            <person name="Hayes R.D."/>
            <person name="Haridas S."/>
            <person name="Andreopoulos B."/>
            <person name="Riley R."/>
            <person name="LaButti K."/>
            <person name="Pangilinan J."/>
            <person name="Lipzen A."/>
            <person name="Amirebrahimi M."/>
            <person name="Yan J."/>
            <person name="Adam C."/>
            <person name="Keymanesh K."/>
            <person name="Ng V."/>
            <person name="Louie K."/>
            <person name="Northen T."/>
            <person name="Drula E."/>
            <person name="Henrissat B."/>
            <person name="Hsieh H.M."/>
            <person name="Youens-Clark K."/>
            <person name="Lutzoni F."/>
            <person name="Miadlikowska J."/>
            <person name="Eastwood D.C."/>
            <person name="Hamelin R.C."/>
            <person name="Grigoriev I.V."/>
            <person name="U'Ren J.M."/>
        </authorList>
    </citation>
    <scope>NUCLEOTIDE SEQUENCE [LARGE SCALE GENOMIC DNA]</scope>
    <source>
        <strain evidence="1 2">ER1909</strain>
    </source>
</reference>
<organism evidence="1 2">
    <name type="scientific">Hypoxylon rubiginosum</name>
    <dbReference type="NCBI Taxonomy" id="110542"/>
    <lineage>
        <taxon>Eukaryota</taxon>
        <taxon>Fungi</taxon>
        <taxon>Dikarya</taxon>
        <taxon>Ascomycota</taxon>
        <taxon>Pezizomycotina</taxon>
        <taxon>Sordariomycetes</taxon>
        <taxon>Xylariomycetidae</taxon>
        <taxon>Xylariales</taxon>
        <taxon>Hypoxylaceae</taxon>
        <taxon>Hypoxylon</taxon>
    </lineage>
</organism>
<dbReference type="EMBL" id="MU394308">
    <property type="protein sequence ID" value="KAI6087327.1"/>
    <property type="molecule type" value="Genomic_DNA"/>
</dbReference>
<gene>
    <name evidence="1" type="ORF">F4821DRAFT_277785</name>
</gene>
<dbReference type="Proteomes" id="UP001497680">
    <property type="component" value="Unassembled WGS sequence"/>
</dbReference>
<accession>A0ACC0D441</accession>
<protein>
    <submittedName>
        <fullName evidence="1">Cytochrome P450</fullName>
    </submittedName>
</protein>
<sequence length="517" mass="59343">MSLSSALTIESLRAALSLTSILYLVGLWLGYYVLVVAYNVSPFHPLYRFPGPKLAASSYLYEAYYDWWRVGIYGKRIRLMHEKYGPIVRINPDELHCNDPYFTDEIYSSGNRIRDKWQHFLNAGTAGPVPVTEFSTISHELHRARRGALVKFFSRQQVFRLESEVHDFTQRTVQKMLRCAGKEPFNVKEAYACFTADIISQYAFGEPMGFIDQDGWEPNLTTWLKSVFESAYLLRYVTPVRMLAQFAPLFAKYMGENIRAVLKQLNEVIPRYIQAALDNPENGRVFADLMKSDMLPEEEKSMYRLSGEGFNFLAAGTETTAATLTAITYFLLAKPEIYARLMKALDGVDPLNHKWTELEQRPYLWAVIHEALRFTPGVSHRSARIARTENLIYKSKDGRTQWVIPKGTPISMTSVINHNNEELFPNPDEFIPERWIINGKPNYALEKFLLSFSRGTRACLGIHLAYCEIFVMTAAVAFRILPRAQLYQTTIEDIRYDHDVVTPNTIHGPIAARIRIV</sequence>
<evidence type="ECO:0000313" key="1">
    <source>
        <dbReference type="EMBL" id="KAI6087327.1"/>
    </source>
</evidence>
<name>A0ACC0D441_9PEZI</name>
<keyword evidence="2" id="KW-1185">Reference proteome</keyword>
<comment type="caution">
    <text evidence="1">The sequence shown here is derived from an EMBL/GenBank/DDBJ whole genome shotgun (WGS) entry which is preliminary data.</text>
</comment>